<dbReference type="Bgee" id="ENSOCUG00000032744">
    <property type="expression patterns" value="Expressed in testis and 1 other cell type or tissue"/>
</dbReference>
<accession>A0A5F9D7L5</accession>
<evidence type="ECO:0000256" key="5">
    <source>
        <dbReference type="ARBA" id="ARBA00022694"/>
    </source>
</evidence>
<sequence>MQASDQGAGGEPPGNADSQDGHGHPDGAREGDAATGQTSVRLSASFVSATEAEVALRCLAPGARPFRGAVRRALTVIGSQLLVRIAAENSGLLQISIASLFNQLSLVAQAMQRFVPPGTSHRGTRVWGPILSLALG</sequence>
<evidence type="ECO:0000256" key="7">
    <source>
        <dbReference type="ARBA" id="ARBA00053047"/>
    </source>
</evidence>
<dbReference type="Gene3D" id="3.30.310.50">
    <property type="entry name" value="Alpha-D-phosphohexomutase, C-terminal domain"/>
    <property type="match status" value="1"/>
</dbReference>
<feature type="compositionally biased region" description="Basic and acidic residues" evidence="10">
    <location>
        <begin position="19"/>
        <end position="32"/>
    </location>
</feature>
<dbReference type="GO" id="GO:0000408">
    <property type="term" value="C:EKC/KEOPS complex"/>
    <property type="evidence" value="ECO:0007669"/>
    <property type="project" value="TreeGrafter"/>
</dbReference>
<evidence type="ECO:0000256" key="3">
    <source>
        <dbReference type="ARBA" id="ARBA00007073"/>
    </source>
</evidence>
<proteinExistence type="inferred from homology"/>
<name>A0A5F9D7L5_RABIT</name>
<evidence type="ECO:0000256" key="6">
    <source>
        <dbReference type="ARBA" id="ARBA00023242"/>
    </source>
</evidence>
<dbReference type="GO" id="GO:0005737">
    <property type="term" value="C:cytoplasm"/>
    <property type="evidence" value="ECO:0007669"/>
    <property type="project" value="UniProtKB-SubCell"/>
</dbReference>
<dbReference type="Ensembl" id="ENSOCUT00000056357.1">
    <property type="protein sequence ID" value="ENSOCUP00000042189.1"/>
    <property type="gene ID" value="ENSOCUG00000032744.1"/>
</dbReference>
<dbReference type="InterPro" id="IPR015419">
    <property type="entry name" value="CTAG/Pcc1"/>
</dbReference>
<comment type="subunit">
    <text evidence="8">Component of the EKC/KEOPS complex composed of at least GON7, TP53RK, TPRKB, OSGEP and LAGE3; the whole complex dimerizes.</text>
</comment>
<protein>
    <recommendedName>
        <fullName evidence="9">L antigen family member 3</fullName>
    </recommendedName>
</protein>
<dbReference type="Pfam" id="PF09341">
    <property type="entry name" value="Pcc1"/>
    <property type="match status" value="1"/>
</dbReference>
<evidence type="ECO:0000256" key="8">
    <source>
        <dbReference type="ARBA" id="ARBA00062157"/>
    </source>
</evidence>
<evidence type="ECO:0000256" key="2">
    <source>
        <dbReference type="ARBA" id="ARBA00004496"/>
    </source>
</evidence>
<dbReference type="GO" id="GO:0008033">
    <property type="term" value="P:tRNA processing"/>
    <property type="evidence" value="ECO:0007669"/>
    <property type="project" value="UniProtKB-KW"/>
</dbReference>
<evidence type="ECO:0000256" key="1">
    <source>
        <dbReference type="ARBA" id="ARBA00004123"/>
    </source>
</evidence>
<dbReference type="PANTHER" id="PTHR31283">
    <property type="entry name" value="EKC/KEOPS COMPLEX SUBUNIT PCC1 FAMILY MEMBER"/>
    <property type="match status" value="1"/>
</dbReference>
<evidence type="ECO:0000256" key="4">
    <source>
        <dbReference type="ARBA" id="ARBA00022490"/>
    </source>
</evidence>
<dbReference type="AlphaFoldDB" id="A0A5F9D7L5"/>
<reference evidence="11 12" key="1">
    <citation type="journal article" date="2011" name="Nature">
        <title>A high-resolution map of human evolutionary constraint using 29 mammals.</title>
        <authorList>
            <person name="Lindblad-Toh K."/>
            <person name="Garber M."/>
            <person name="Zuk O."/>
            <person name="Lin M.F."/>
            <person name="Parker B.J."/>
            <person name="Washietl S."/>
            <person name="Kheradpour P."/>
            <person name="Ernst J."/>
            <person name="Jordan G."/>
            <person name="Mauceli E."/>
            <person name="Ward L.D."/>
            <person name="Lowe C.B."/>
            <person name="Holloway A.K."/>
            <person name="Clamp M."/>
            <person name="Gnerre S."/>
            <person name="Alfoldi J."/>
            <person name="Beal K."/>
            <person name="Chang J."/>
            <person name="Clawson H."/>
            <person name="Cuff J."/>
            <person name="Di Palma F."/>
            <person name="Fitzgerald S."/>
            <person name="Flicek P."/>
            <person name="Guttman M."/>
            <person name="Hubisz M.J."/>
            <person name="Jaffe D.B."/>
            <person name="Jungreis I."/>
            <person name="Kent W.J."/>
            <person name="Kostka D."/>
            <person name="Lara M."/>
            <person name="Martins A.L."/>
            <person name="Massingham T."/>
            <person name="Moltke I."/>
            <person name="Raney B.J."/>
            <person name="Rasmussen M.D."/>
            <person name="Robinson J."/>
            <person name="Stark A."/>
            <person name="Vilella A.J."/>
            <person name="Wen J."/>
            <person name="Xie X."/>
            <person name="Zody M.C."/>
            <person name="Baldwin J."/>
            <person name="Bloom T."/>
            <person name="Chin C.W."/>
            <person name="Heiman D."/>
            <person name="Nicol R."/>
            <person name="Nusbaum C."/>
            <person name="Young S."/>
            <person name="Wilkinson J."/>
            <person name="Worley K.C."/>
            <person name="Kovar C.L."/>
            <person name="Muzny D.M."/>
            <person name="Gibbs R.A."/>
            <person name="Cree A."/>
            <person name="Dihn H.H."/>
            <person name="Fowler G."/>
            <person name="Jhangiani S."/>
            <person name="Joshi V."/>
            <person name="Lee S."/>
            <person name="Lewis L.R."/>
            <person name="Nazareth L.V."/>
            <person name="Okwuonu G."/>
            <person name="Santibanez J."/>
            <person name="Warren W.C."/>
            <person name="Mardis E.R."/>
            <person name="Weinstock G.M."/>
            <person name="Wilson R.K."/>
            <person name="Delehaunty K."/>
            <person name="Dooling D."/>
            <person name="Fronik C."/>
            <person name="Fulton L."/>
            <person name="Fulton B."/>
            <person name="Graves T."/>
            <person name="Minx P."/>
            <person name="Sodergren E."/>
            <person name="Birney E."/>
            <person name="Margulies E.H."/>
            <person name="Herrero J."/>
            <person name="Green E.D."/>
            <person name="Haussler D."/>
            <person name="Siepel A."/>
            <person name="Goldman N."/>
            <person name="Pollard K.S."/>
            <person name="Pedersen J.S."/>
            <person name="Lander E.S."/>
            <person name="Kellis M."/>
        </authorList>
    </citation>
    <scope>NUCLEOTIDE SEQUENCE [LARGE SCALE GENOMIC DNA]</scope>
    <source>
        <strain evidence="12">Thorbecke</strain>
    </source>
</reference>
<dbReference type="PANTHER" id="PTHR31283:SF5">
    <property type="entry name" value="EKC_KEOPS COMPLEX SUBUNIT LAGE3"/>
    <property type="match status" value="1"/>
</dbReference>
<dbReference type="SMR" id="A0A5F9D7L5"/>
<keyword evidence="12" id="KW-1185">Reference proteome</keyword>
<comment type="function">
    <text evidence="7">Component of the EKC/KEOPS complex that is required for the formation of a threonylcarbamoyl group on adenosine at position 37 (t(6)A37) in tRNAs that read codons beginning with adenine. The complex is probably involved in the transfer of the threonylcarbamoyl moiety of threonylcarbamoyl-AMP (TC-AMP) to the N6 group of A37. LAGE3 functions as a dimerization module for the complex.</text>
</comment>
<evidence type="ECO:0000313" key="11">
    <source>
        <dbReference type="Ensembl" id="ENSOCUP00000042189.1"/>
    </source>
</evidence>
<organism evidence="11 12">
    <name type="scientific">Oryctolagus cuniculus</name>
    <name type="common">Rabbit</name>
    <dbReference type="NCBI Taxonomy" id="9986"/>
    <lineage>
        <taxon>Eukaryota</taxon>
        <taxon>Metazoa</taxon>
        <taxon>Chordata</taxon>
        <taxon>Craniata</taxon>
        <taxon>Vertebrata</taxon>
        <taxon>Euteleostomi</taxon>
        <taxon>Mammalia</taxon>
        <taxon>Eutheria</taxon>
        <taxon>Euarchontoglires</taxon>
        <taxon>Glires</taxon>
        <taxon>Lagomorpha</taxon>
        <taxon>Leporidae</taxon>
        <taxon>Oryctolagus</taxon>
    </lineage>
</organism>
<dbReference type="GO" id="GO:0070525">
    <property type="term" value="P:tRNA threonylcarbamoyladenosine metabolic process"/>
    <property type="evidence" value="ECO:0007669"/>
    <property type="project" value="TreeGrafter"/>
</dbReference>
<feature type="region of interest" description="Disordered" evidence="10">
    <location>
        <begin position="1"/>
        <end position="36"/>
    </location>
</feature>
<dbReference type="Proteomes" id="UP000001811">
    <property type="component" value="Unplaced"/>
</dbReference>
<evidence type="ECO:0000313" key="12">
    <source>
        <dbReference type="Proteomes" id="UP000001811"/>
    </source>
</evidence>
<keyword evidence="6" id="KW-0539">Nucleus</keyword>
<evidence type="ECO:0000256" key="10">
    <source>
        <dbReference type="SAM" id="MobiDB-lite"/>
    </source>
</evidence>
<comment type="similarity">
    <text evidence="3">Belongs to the CTAG/PCC1 family.</text>
</comment>
<evidence type="ECO:0000256" key="9">
    <source>
        <dbReference type="ARBA" id="ARBA00076355"/>
    </source>
</evidence>
<keyword evidence="5" id="KW-0819">tRNA processing</keyword>
<dbReference type="FunFam" id="3.30.310.50:FF:000005">
    <property type="entry name" value="L antigen family member 3"/>
    <property type="match status" value="1"/>
</dbReference>
<dbReference type="GeneTree" id="ENSGT01140000282702"/>
<dbReference type="InParanoid" id="A0A5F9D7L5"/>
<comment type="subcellular location">
    <subcellularLocation>
        <location evidence="2">Cytoplasm</location>
    </subcellularLocation>
    <subcellularLocation>
        <location evidence="1">Nucleus</location>
    </subcellularLocation>
</comment>
<keyword evidence="4" id="KW-0963">Cytoplasm</keyword>
<reference evidence="11" key="2">
    <citation type="submission" date="2025-08" db="UniProtKB">
        <authorList>
            <consortium name="Ensembl"/>
        </authorList>
    </citation>
    <scope>IDENTIFICATION</scope>
    <source>
        <strain evidence="11">Thorbecke</strain>
    </source>
</reference>
<reference evidence="11" key="3">
    <citation type="submission" date="2025-09" db="UniProtKB">
        <authorList>
            <consortium name="Ensembl"/>
        </authorList>
    </citation>
    <scope>IDENTIFICATION</scope>
    <source>
        <strain evidence="11">Thorbecke</strain>
    </source>
</reference>
<dbReference type="GO" id="GO:0005634">
    <property type="term" value="C:nucleus"/>
    <property type="evidence" value="ECO:0007669"/>
    <property type="project" value="UniProtKB-SubCell"/>
</dbReference>